<proteinExistence type="predicted"/>
<dbReference type="EMBL" id="BDCO01000002">
    <property type="protein sequence ID" value="GAT32328.1"/>
    <property type="molecule type" value="Genomic_DNA"/>
</dbReference>
<dbReference type="Proteomes" id="UP000076023">
    <property type="component" value="Unassembled WGS sequence"/>
</dbReference>
<protein>
    <submittedName>
        <fullName evidence="1">Uncharacterized protein</fullName>
    </submittedName>
</protein>
<dbReference type="STRING" id="690879.TSACC_2726"/>
<dbReference type="AlphaFoldDB" id="A0A146G6A6"/>
<organism evidence="1 2">
    <name type="scientific">Terrimicrobium sacchariphilum</name>
    <dbReference type="NCBI Taxonomy" id="690879"/>
    <lineage>
        <taxon>Bacteria</taxon>
        <taxon>Pseudomonadati</taxon>
        <taxon>Verrucomicrobiota</taxon>
        <taxon>Terrimicrobiia</taxon>
        <taxon>Terrimicrobiales</taxon>
        <taxon>Terrimicrobiaceae</taxon>
        <taxon>Terrimicrobium</taxon>
    </lineage>
</organism>
<dbReference type="InParanoid" id="A0A146G6A6"/>
<name>A0A146G6A6_TERSA</name>
<dbReference type="OrthoDB" id="9834935at2"/>
<evidence type="ECO:0000313" key="2">
    <source>
        <dbReference type="Proteomes" id="UP000076023"/>
    </source>
</evidence>
<dbReference type="RefSeq" id="WP_075078165.1">
    <property type="nucleotide sequence ID" value="NZ_BDCO01000002.1"/>
</dbReference>
<evidence type="ECO:0000313" key="1">
    <source>
        <dbReference type="EMBL" id="GAT32328.1"/>
    </source>
</evidence>
<comment type="caution">
    <text evidence="1">The sequence shown here is derived from an EMBL/GenBank/DDBJ whole genome shotgun (WGS) entry which is preliminary data.</text>
</comment>
<keyword evidence="2" id="KW-1185">Reference proteome</keyword>
<sequence>MIATLFILREEAGIEYEFPVEITRDSRHDLIATVTSDIEEKRWTTRRGGLELEHTGDYLYIEGDEIDLTDEEYYEAEEILLRLKGDFDREIRSLLNSTHPKDTTHHDD</sequence>
<gene>
    <name evidence="1" type="ORF">TSACC_2726</name>
</gene>
<reference evidence="2" key="1">
    <citation type="journal article" date="2017" name="Genome Announc.">
        <title>Draft Genome Sequence of Terrimicrobium sacchariphilum NM-5T, a Facultative Anaerobic Soil Bacterium of the Class Spartobacteria.</title>
        <authorList>
            <person name="Qiu Y.L."/>
            <person name="Tourlousse D.M."/>
            <person name="Matsuura N."/>
            <person name="Ohashi A."/>
            <person name="Sekiguchi Y."/>
        </authorList>
    </citation>
    <scope>NUCLEOTIDE SEQUENCE [LARGE SCALE GENOMIC DNA]</scope>
    <source>
        <strain evidence="2">NM-5</strain>
    </source>
</reference>
<accession>A0A146G6A6</accession>